<comment type="caution">
    <text evidence="2">The sequence shown here is derived from an EMBL/GenBank/DDBJ whole genome shotgun (WGS) entry which is preliminary data.</text>
</comment>
<reference evidence="2 3" key="1">
    <citation type="submission" date="2011-06" db="EMBL/GenBank/DDBJ databases">
        <authorList>
            <person name="Bador J."/>
            <person name="Amoureux L."/>
            <person name="Neuwirth C."/>
        </authorList>
    </citation>
    <scope>NUCLEOTIDE SEQUENCE [LARGE SCALE GENOMIC DNA]</scope>
    <source>
        <strain evidence="2 3">AXX-A</strain>
    </source>
</reference>
<evidence type="ECO:0000313" key="3">
    <source>
        <dbReference type="Proteomes" id="UP000004853"/>
    </source>
</evidence>
<dbReference type="Pfam" id="PF02317">
    <property type="entry name" value="Octopine_DH"/>
    <property type="match status" value="1"/>
</dbReference>
<dbReference type="AlphaFoldDB" id="F7T7P1"/>
<dbReference type="HOGENOM" id="CLU_1709258_0_0_4"/>
<evidence type="ECO:0000259" key="1">
    <source>
        <dbReference type="Pfam" id="PF02317"/>
    </source>
</evidence>
<name>F7T7P1_9BURK</name>
<dbReference type="GO" id="GO:0016491">
    <property type="term" value="F:oxidoreductase activity"/>
    <property type="evidence" value="ECO:0007669"/>
    <property type="project" value="InterPro"/>
</dbReference>
<evidence type="ECO:0000313" key="2">
    <source>
        <dbReference type="EMBL" id="EGP43667.1"/>
    </source>
</evidence>
<dbReference type="InterPro" id="IPR013328">
    <property type="entry name" value="6PGD_dom2"/>
</dbReference>
<dbReference type="InterPro" id="IPR008927">
    <property type="entry name" value="6-PGluconate_DH-like_C_sf"/>
</dbReference>
<gene>
    <name evidence="2" type="ORF">AXXA_24915</name>
</gene>
<organism evidence="2 3">
    <name type="scientific">Achromobacter insuavis AXX-A</name>
    <dbReference type="NCBI Taxonomy" id="1003200"/>
    <lineage>
        <taxon>Bacteria</taxon>
        <taxon>Pseudomonadati</taxon>
        <taxon>Pseudomonadota</taxon>
        <taxon>Betaproteobacteria</taxon>
        <taxon>Burkholderiales</taxon>
        <taxon>Alcaligenaceae</taxon>
        <taxon>Achromobacter</taxon>
    </lineage>
</organism>
<accession>F7T7P1</accession>
<dbReference type="InterPro" id="IPR003421">
    <property type="entry name" value="Opine_DH"/>
</dbReference>
<protein>
    <submittedName>
        <fullName evidence="2">LecE</fullName>
    </submittedName>
</protein>
<dbReference type="eggNOG" id="COG0240">
    <property type="taxonomic scope" value="Bacteria"/>
</dbReference>
<dbReference type="Gene3D" id="1.10.1040.10">
    <property type="entry name" value="N-(1-d-carboxylethyl)-l-norvaline Dehydrogenase, domain 2"/>
    <property type="match status" value="1"/>
</dbReference>
<feature type="domain" description="Opine dehydrogenase" evidence="1">
    <location>
        <begin position="13"/>
        <end position="117"/>
    </location>
</feature>
<dbReference type="SUPFAM" id="SSF48179">
    <property type="entry name" value="6-phosphogluconate dehydrogenase C-terminal domain-like"/>
    <property type="match status" value="1"/>
</dbReference>
<dbReference type="Proteomes" id="UP000004853">
    <property type="component" value="Unassembled WGS sequence"/>
</dbReference>
<sequence length="153" mass="16564">MDRGEAWPLFGHFTGVVANMAQALDRERLALAQALGFTLPTLAQHYSRSYHVPLGPLEDIARAIDARGAGPLGPARLAHRYVLEDVPFGLVFQERLARLLGVDCPLLSACITLLEAVYAESFRDRNYLLAELLPEGMSAEALLAACRSACAAS</sequence>
<proteinExistence type="predicted"/>
<dbReference type="EMBL" id="AFRQ01000114">
    <property type="protein sequence ID" value="EGP43667.1"/>
    <property type="molecule type" value="Genomic_DNA"/>
</dbReference>